<evidence type="ECO:0000313" key="2">
    <source>
        <dbReference type="Proteomes" id="UP000807825"/>
    </source>
</evidence>
<protein>
    <submittedName>
        <fullName evidence="1">4Fe-4S ferredoxin</fullName>
    </submittedName>
</protein>
<reference evidence="1" key="1">
    <citation type="submission" date="2020-07" db="EMBL/GenBank/DDBJ databases">
        <title>Huge and variable diversity of episymbiotic CPR bacteria and DPANN archaea in groundwater ecosystems.</title>
        <authorList>
            <person name="He C.Y."/>
            <person name="Keren R."/>
            <person name="Whittaker M."/>
            <person name="Farag I.F."/>
            <person name="Doudna J."/>
            <person name="Cate J.H.D."/>
            <person name="Banfield J.F."/>
        </authorList>
    </citation>
    <scope>NUCLEOTIDE SEQUENCE</scope>
    <source>
        <strain evidence="1">NC_groundwater_1664_Pr3_B-0.1um_52_9</strain>
    </source>
</reference>
<sequence>MEPQYLELANRIGLGQSERIPKLFQLIADLKEAKLLLALPGDAPSVAAYLGK</sequence>
<gene>
    <name evidence="1" type="ORF">HY912_10280</name>
</gene>
<proteinExistence type="predicted"/>
<name>A0A9D6Z3G4_9BACT</name>
<accession>A0A9D6Z3G4</accession>
<organism evidence="1 2">
    <name type="scientific">Desulfomonile tiedjei</name>
    <dbReference type="NCBI Taxonomy" id="2358"/>
    <lineage>
        <taxon>Bacteria</taxon>
        <taxon>Pseudomonadati</taxon>
        <taxon>Thermodesulfobacteriota</taxon>
        <taxon>Desulfomonilia</taxon>
        <taxon>Desulfomonilales</taxon>
        <taxon>Desulfomonilaceae</taxon>
        <taxon>Desulfomonile</taxon>
    </lineage>
</organism>
<evidence type="ECO:0000313" key="1">
    <source>
        <dbReference type="EMBL" id="MBI5249869.1"/>
    </source>
</evidence>
<feature type="non-terminal residue" evidence="1">
    <location>
        <position position="52"/>
    </location>
</feature>
<dbReference type="Proteomes" id="UP000807825">
    <property type="component" value="Unassembled WGS sequence"/>
</dbReference>
<dbReference type="AlphaFoldDB" id="A0A9D6Z3G4"/>
<dbReference type="EMBL" id="JACRDE010000279">
    <property type="protein sequence ID" value="MBI5249869.1"/>
    <property type="molecule type" value="Genomic_DNA"/>
</dbReference>
<comment type="caution">
    <text evidence="1">The sequence shown here is derived from an EMBL/GenBank/DDBJ whole genome shotgun (WGS) entry which is preliminary data.</text>
</comment>